<keyword evidence="2" id="KW-1003">Cell membrane</keyword>
<feature type="transmembrane region" description="Helical" evidence="6">
    <location>
        <begin position="33"/>
        <end position="56"/>
    </location>
</feature>
<dbReference type="AlphaFoldDB" id="A0A1H4AZZ9"/>
<dbReference type="STRING" id="571932.SAMN05421743_104259"/>
<evidence type="ECO:0000256" key="4">
    <source>
        <dbReference type="ARBA" id="ARBA00022989"/>
    </source>
</evidence>
<dbReference type="Proteomes" id="UP000198584">
    <property type="component" value="Unassembled WGS sequence"/>
</dbReference>
<keyword evidence="9" id="KW-1185">Reference proteome</keyword>
<keyword evidence="3 6" id="KW-0812">Transmembrane</keyword>
<evidence type="ECO:0000313" key="9">
    <source>
        <dbReference type="Proteomes" id="UP000198584"/>
    </source>
</evidence>
<dbReference type="GO" id="GO:0005886">
    <property type="term" value="C:plasma membrane"/>
    <property type="evidence" value="ECO:0007669"/>
    <property type="project" value="UniProtKB-SubCell"/>
</dbReference>
<evidence type="ECO:0000256" key="2">
    <source>
        <dbReference type="ARBA" id="ARBA00022475"/>
    </source>
</evidence>
<comment type="subcellular location">
    <subcellularLocation>
        <location evidence="1">Cell membrane</location>
        <topology evidence="1">Single-pass membrane protein</topology>
    </subcellularLocation>
</comment>
<dbReference type="PANTHER" id="PTHR33885">
    <property type="entry name" value="PHAGE SHOCK PROTEIN C"/>
    <property type="match status" value="1"/>
</dbReference>
<dbReference type="PANTHER" id="PTHR33885:SF3">
    <property type="entry name" value="PHAGE SHOCK PROTEIN C"/>
    <property type="match status" value="1"/>
</dbReference>
<evidence type="ECO:0000313" key="8">
    <source>
        <dbReference type="EMBL" id="SEA41440.1"/>
    </source>
</evidence>
<evidence type="ECO:0000256" key="3">
    <source>
        <dbReference type="ARBA" id="ARBA00022692"/>
    </source>
</evidence>
<dbReference type="InterPro" id="IPR007168">
    <property type="entry name" value="Phageshock_PspC_N"/>
</dbReference>
<protein>
    <submittedName>
        <fullName evidence="8">Phage shock protein PspC (Stress-responsive transcriptional regulator)</fullName>
    </submittedName>
</protein>
<dbReference type="RefSeq" id="WP_093043893.1">
    <property type="nucleotide sequence ID" value="NZ_FNQR01000004.1"/>
</dbReference>
<keyword evidence="4 6" id="KW-1133">Transmembrane helix</keyword>
<proteinExistence type="predicted"/>
<dbReference type="EMBL" id="FNQR01000004">
    <property type="protein sequence ID" value="SEA41440.1"/>
    <property type="molecule type" value="Genomic_DNA"/>
</dbReference>
<dbReference type="OrthoDB" id="9815286at2"/>
<sequence>MEGKLTRSKSDRMLAGVLGGVAAYFNIDATLLRIIFVILTIPVTPLILVYFAAIFIMPNERRMDE</sequence>
<name>A0A1H4AZZ9_9BACI</name>
<dbReference type="Pfam" id="PF04024">
    <property type="entry name" value="PspC"/>
    <property type="match status" value="1"/>
</dbReference>
<organism evidence="8 9">
    <name type="scientific">Thalassobacillus cyri</name>
    <dbReference type="NCBI Taxonomy" id="571932"/>
    <lineage>
        <taxon>Bacteria</taxon>
        <taxon>Bacillati</taxon>
        <taxon>Bacillota</taxon>
        <taxon>Bacilli</taxon>
        <taxon>Bacillales</taxon>
        <taxon>Bacillaceae</taxon>
        <taxon>Thalassobacillus</taxon>
    </lineage>
</organism>
<feature type="domain" description="Phage shock protein PspC N-terminal" evidence="7">
    <location>
        <begin position="4"/>
        <end position="60"/>
    </location>
</feature>
<accession>A0A1H4AZZ9</accession>
<keyword evidence="5 6" id="KW-0472">Membrane</keyword>
<evidence type="ECO:0000256" key="1">
    <source>
        <dbReference type="ARBA" id="ARBA00004162"/>
    </source>
</evidence>
<evidence type="ECO:0000259" key="7">
    <source>
        <dbReference type="Pfam" id="PF04024"/>
    </source>
</evidence>
<gene>
    <name evidence="8" type="ORF">SAMN05421743_104259</name>
</gene>
<reference evidence="9" key="1">
    <citation type="submission" date="2016-10" db="EMBL/GenBank/DDBJ databases">
        <authorList>
            <person name="Varghese N."/>
            <person name="Submissions S."/>
        </authorList>
    </citation>
    <scope>NUCLEOTIDE SEQUENCE [LARGE SCALE GENOMIC DNA]</scope>
    <source>
        <strain evidence="9">CCM7597</strain>
    </source>
</reference>
<evidence type="ECO:0000256" key="6">
    <source>
        <dbReference type="SAM" id="Phobius"/>
    </source>
</evidence>
<evidence type="ECO:0000256" key="5">
    <source>
        <dbReference type="ARBA" id="ARBA00023136"/>
    </source>
</evidence>
<dbReference type="InterPro" id="IPR052027">
    <property type="entry name" value="PspC"/>
</dbReference>
<feature type="transmembrane region" description="Helical" evidence="6">
    <location>
        <begin position="12"/>
        <end position="27"/>
    </location>
</feature>